<dbReference type="GO" id="GO:0003964">
    <property type="term" value="F:RNA-directed DNA polymerase activity"/>
    <property type="evidence" value="ECO:0007669"/>
    <property type="project" value="UniProtKB-KW"/>
</dbReference>
<dbReference type="PROSITE" id="PS50878">
    <property type="entry name" value="RT_POL"/>
    <property type="match status" value="1"/>
</dbReference>
<dbReference type="InterPro" id="IPR050951">
    <property type="entry name" value="Retrovirus_Pol_polyprotein"/>
</dbReference>
<evidence type="ECO:0000256" key="5">
    <source>
        <dbReference type="ARBA" id="ARBA00022801"/>
    </source>
</evidence>
<keyword evidence="9" id="KW-1185">Reference proteome</keyword>
<dbReference type="GO" id="GO:0004519">
    <property type="term" value="F:endonuclease activity"/>
    <property type="evidence" value="ECO:0007669"/>
    <property type="project" value="UniProtKB-KW"/>
</dbReference>
<dbReference type="GO" id="GO:0015074">
    <property type="term" value="P:DNA integration"/>
    <property type="evidence" value="ECO:0007669"/>
    <property type="project" value="InterPro"/>
</dbReference>
<evidence type="ECO:0000313" key="9">
    <source>
        <dbReference type="Proteomes" id="UP000515151"/>
    </source>
</evidence>
<dbReference type="InterPro" id="IPR012337">
    <property type="entry name" value="RNaseH-like_sf"/>
</dbReference>
<dbReference type="GO" id="GO:0016787">
    <property type="term" value="F:hydrolase activity"/>
    <property type="evidence" value="ECO:0007669"/>
    <property type="project" value="UniProtKB-KW"/>
</dbReference>
<evidence type="ECO:0000259" key="8">
    <source>
        <dbReference type="PROSITE" id="PS50994"/>
    </source>
</evidence>
<dbReference type="PROSITE" id="PS50994">
    <property type="entry name" value="INTEGRASE"/>
    <property type="match status" value="1"/>
</dbReference>
<dbReference type="Pfam" id="PF17917">
    <property type="entry name" value="RT_RNaseH"/>
    <property type="match status" value="1"/>
</dbReference>
<dbReference type="RefSeq" id="XP_031398451.1">
    <property type="nucleotide sequence ID" value="XM_031542591.1"/>
</dbReference>
<dbReference type="CDD" id="cd01647">
    <property type="entry name" value="RT_LTR"/>
    <property type="match status" value="1"/>
</dbReference>
<reference evidence="10" key="2">
    <citation type="submission" date="2025-08" db="UniProtKB">
        <authorList>
            <consortium name="RefSeq"/>
        </authorList>
    </citation>
    <scope>IDENTIFICATION</scope>
    <source>
        <tissue evidence="10">Leaf</tissue>
    </source>
</reference>
<keyword evidence="3" id="KW-0540">Nuclease</keyword>
<dbReference type="GeneID" id="116209020"/>
<name>A0A6P8DZ42_PUNGR</name>
<gene>
    <name evidence="10" type="primary">LOC116209020</name>
</gene>
<dbReference type="PANTHER" id="PTHR37984">
    <property type="entry name" value="PROTEIN CBG26694"/>
    <property type="match status" value="1"/>
</dbReference>
<evidence type="ECO:0000256" key="4">
    <source>
        <dbReference type="ARBA" id="ARBA00022759"/>
    </source>
</evidence>
<evidence type="ECO:0000259" key="7">
    <source>
        <dbReference type="PROSITE" id="PS50878"/>
    </source>
</evidence>
<sequence>MSFGLSNAPSTFMRVMNQILRPFIGRYVVVYFDDILIYSADPEQHLAHLREILSVLRREKLYAVLKKCVFMRSEVIFLGYVVAADGLRVDSSKVEAVRQWPRPTSITEVKSFHGLALFYRRFIPHFSSIMAPLTNCMNEGKFEWIEGVGIGAVLSQNSKPIAFFSEKLMGVKVRYSTYDVEFYAHKSGVTNRVADALSRRHSILSRMTVEVPGFSSFAELLEVDPYFSVTLAQVWAGERTKYVLQDGFFSRGNQLCIPNCSLRAYIIQQLHGEGHVGRDKTLQLVQSSYFWPTIHKEVEKYVQRCKVCQVSKGTTTNAGLYMPLLIPSQPWVDISMDFVLGLPCTQRGNDSIYVVVDRFSKMAHFIPCKKTTNAVRVAQLYFRELYRLHGLSGSIVSDRDTRFLSYFWRSLWKMVNI</sequence>
<dbReference type="Proteomes" id="UP000515151">
    <property type="component" value="Chromosome 5"/>
</dbReference>
<dbReference type="PANTHER" id="PTHR37984:SF5">
    <property type="entry name" value="PROTEIN NYNRIN-LIKE"/>
    <property type="match status" value="1"/>
</dbReference>
<feature type="domain" description="Reverse transcriptase" evidence="7">
    <location>
        <begin position="1"/>
        <end position="82"/>
    </location>
</feature>
<accession>A0A6P8DZ42</accession>
<dbReference type="InterPro" id="IPR036397">
    <property type="entry name" value="RNaseH_sf"/>
</dbReference>
<feature type="domain" description="Integrase catalytic" evidence="8">
    <location>
        <begin position="326"/>
        <end position="417"/>
    </location>
</feature>
<evidence type="ECO:0000256" key="1">
    <source>
        <dbReference type="ARBA" id="ARBA00022679"/>
    </source>
</evidence>
<evidence type="ECO:0000256" key="6">
    <source>
        <dbReference type="ARBA" id="ARBA00022918"/>
    </source>
</evidence>
<dbReference type="Gene3D" id="3.30.420.10">
    <property type="entry name" value="Ribonuclease H-like superfamily/Ribonuclease H"/>
    <property type="match status" value="1"/>
</dbReference>
<dbReference type="FunFam" id="1.10.340.70:FF:000001">
    <property type="entry name" value="Retrovirus-related Pol polyprotein from transposon gypsy-like Protein"/>
    <property type="match status" value="1"/>
</dbReference>
<keyword evidence="2" id="KW-0548">Nucleotidyltransferase</keyword>
<keyword evidence="5" id="KW-0378">Hydrolase</keyword>
<dbReference type="FunFam" id="3.30.70.270:FF:000003">
    <property type="entry name" value="Transposon Ty3-G Gag-Pol polyprotein"/>
    <property type="match status" value="1"/>
</dbReference>
<dbReference type="Gene3D" id="3.30.70.270">
    <property type="match status" value="2"/>
</dbReference>
<dbReference type="OrthoDB" id="407598at2759"/>
<dbReference type="SUPFAM" id="SSF56672">
    <property type="entry name" value="DNA/RNA polymerases"/>
    <property type="match status" value="1"/>
</dbReference>
<dbReference type="AlphaFoldDB" id="A0A6P8DZ42"/>
<protein>
    <submittedName>
        <fullName evidence="10">Uncharacterized protein LOC116209020</fullName>
    </submittedName>
</protein>
<keyword evidence="1" id="KW-0808">Transferase</keyword>
<evidence type="ECO:0000256" key="3">
    <source>
        <dbReference type="ARBA" id="ARBA00022722"/>
    </source>
</evidence>
<dbReference type="Pfam" id="PF00078">
    <property type="entry name" value="RVT_1"/>
    <property type="match status" value="1"/>
</dbReference>
<dbReference type="InterPro" id="IPR041588">
    <property type="entry name" value="Integrase_H2C2"/>
</dbReference>
<dbReference type="SUPFAM" id="SSF53098">
    <property type="entry name" value="Ribonuclease H-like"/>
    <property type="match status" value="1"/>
</dbReference>
<dbReference type="InterPro" id="IPR001584">
    <property type="entry name" value="Integrase_cat-core"/>
</dbReference>
<keyword evidence="6" id="KW-0695">RNA-directed DNA polymerase</keyword>
<dbReference type="GO" id="GO:0003676">
    <property type="term" value="F:nucleic acid binding"/>
    <property type="evidence" value="ECO:0007669"/>
    <property type="project" value="InterPro"/>
</dbReference>
<evidence type="ECO:0000256" key="2">
    <source>
        <dbReference type="ARBA" id="ARBA00022695"/>
    </source>
</evidence>
<dbReference type="InterPro" id="IPR043128">
    <property type="entry name" value="Rev_trsase/Diguanyl_cyclase"/>
</dbReference>
<evidence type="ECO:0000313" key="10">
    <source>
        <dbReference type="RefSeq" id="XP_031398451.1"/>
    </source>
</evidence>
<dbReference type="Pfam" id="PF17921">
    <property type="entry name" value="Integrase_H2C2"/>
    <property type="match status" value="1"/>
</dbReference>
<dbReference type="InterPro" id="IPR041373">
    <property type="entry name" value="RT_RNaseH"/>
</dbReference>
<proteinExistence type="predicted"/>
<keyword evidence="4" id="KW-0255">Endonuclease</keyword>
<dbReference type="InterPro" id="IPR000477">
    <property type="entry name" value="RT_dom"/>
</dbReference>
<organism evidence="9 10">
    <name type="scientific">Punica granatum</name>
    <name type="common">Pomegranate</name>
    <dbReference type="NCBI Taxonomy" id="22663"/>
    <lineage>
        <taxon>Eukaryota</taxon>
        <taxon>Viridiplantae</taxon>
        <taxon>Streptophyta</taxon>
        <taxon>Embryophyta</taxon>
        <taxon>Tracheophyta</taxon>
        <taxon>Spermatophyta</taxon>
        <taxon>Magnoliopsida</taxon>
        <taxon>eudicotyledons</taxon>
        <taxon>Gunneridae</taxon>
        <taxon>Pentapetalae</taxon>
        <taxon>rosids</taxon>
        <taxon>malvids</taxon>
        <taxon>Myrtales</taxon>
        <taxon>Lythraceae</taxon>
        <taxon>Punica</taxon>
    </lineage>
</organism>
<dbReference type="Gene3D" id="1.10.340.70">
    <property type="match status" value="1"/>
</dbReference>
<dbReference type="InterPro" id="IPR043502">
    <property type="entry name" value="DNA/RNA_pol_sf"/>
</dbReference>
<reference evidence="9" key="1">
    <citation type="journal article" date="2020" name="Plant Biotechnol. J.">
        <title>The pomegranate (Punica granatum L.) draft genome dissects genetic divergence between soft- and hard-seeded cultivars.</title>
        <authorList>
            <person name="Luo X."/>
            <person name="Li H."/>
            <person name="Wu Z."/>
            <person name="Yao W."/>
            <person name="Zhao P."/>
            <person name="Cao D."/>
            <person name="Yu H."/>
            <person name="Li K."/>
            <person name="Poudel K."/>
            <person name="Zhao D."/>
            <person name="Zhang F."/>
            <person name="Xia X."/>
            <person name="Chen L."/>
            <person name="Wang Q."/>
            <person name="Jing D."/>
            <person name="Cao S."/>
        </authorList>
    </citation>
    <scope>NUCLEOTIDE SEQUENCE [LARGE SCALE GENOMIC DNA]</scope>
    <source>
        <strain evidence="9">cv. Tunisia</strain>
    </source>
</reference>